<evidence type="ECO:0000313" key="5">
    <source>
        <dbReference type="Proteomes" id="UP000031866"/>
    </source>
</evidence>
<dbReference type="GO" id="GO:0005737">
    <property type="term" value="C:cytoplasm"/>
    <property type="evidence" value="ECO:0007669"/>
    <property type="project" value="UniProtKB-SubCell"/>
</dbReference>
<evidence type="ECO:0000256" key="2">
    <source>
        <dbReference type="ARBA" id="ARBA00022801"/>
    </source>
</evidence>
<comment type="caution">
    <text evidence="3">Lacks conserved residue(s) required for the propagation of feature annotation.</text>
</comment>
<dbReference type="PANTHER" id="PTHR43213:SF5">
    <property type="entry name" value="BIFUNCTIONAL DTTP_UTP PYROPHOSPHATASE_METHYLTRANSFERASE PROTEIN-RELATED"/>
    <property type="match status" value="1"/>
</dbReference>
<keyword evidence="3" id="KW-0963">Cytoplasm</keyword>
<comment type="cofactor">
    <cofactor evidence="1 3">
        <name>a divalent metal cation</name>
        <dbReference type="ChEBI" id="CHEBI:60240"/>
    </cofactor>
</comment>
<dbReference type="InterPro" id="IPR003697">
    <property type="entry name" value="Maf-like"/>
</dbReference>
<proteinExistence type="inferred from homology"/>
<dbReference type="Proteomes" id="UP000031866">
    <property type="component" value="Chromosome"/>
</dbReference>
<comment type="catalytic activity">
    <reaction evidence="3">
        <text>dTTP + H2O = dTMP + diphosphate + H(+)</text>
        <dbReference type="Rhea" id="RHEA:28534"/>
        <dbReference type="ChEBI" id="CHEBI:15377"/>
        <dbReference type="ChEBI" id="CHEBI:15378"/>
        <dbReference type="ChEBI" id="CHEBI:33019"/>
        <dbReference type="ChEBI" id="CHEBI:37568"/>
        <dbReference type="ChEBI" id="CHEBI:63528"/>
        <dbReference type="EC" id="3.6.1.9"/>
    </reaction>
</comment>
<organism evidence="4 5">
    <name type="scientific">Clostridium beijerinckii</name>
    <name type="common">Clostridium MP</name>
    <dbReference type="NCBI Taxonomy" id="1520"/>
    <lineage>
        <taxon>Bacteria</taxon>
        <taxon>Bacillati</taxon>
        <taxon>Bacillota</taxon>
        <taxon>Clostridia</taxon>
        <taxon>Eubacteriales</taxon>
        <taxon>Clostridiaceae</taxon>
        <taxon>Clostridium</taxon>
    </lineage>
</organism>
<dbReference type="Pfam" id="PF02545">
    <property type="entry name" value="Maf"/>
    <property type="match status" value="1"/>
</dbReference>
<dbReference type="SUPFAM" id="SSF52972">
    <property type="entry name" value="ITPase-like"/>
    <property type="match status" value="1"/>
</dbReference>
<dbReference type="RefSeq" id="WP_041893919.1">
    <property type="nucleotide sequence ID" value="NZ_CP010086.2"/>
</dbReference>
<dbReference type="Gene3D" id="3.90.950.10">
    <property type="match status" value="1"/>
</dbReference>
<keyword evidence="2 3" id="KW-0378">Hydrolase</keyword>
<dbReference type="GO" id="GO:0009117">
    <property type="term" value="P:nucleotide metabolic process"/>
    <property type="evidence" value="ECO:0007669"/>
    <property type="project" value="UniProtKB-KW"/>
</dbReference>
<evidence type="ECO:0000256" key="1">
    <source>
        <dbReference type="ARBA" id="ARBA00001968"/>
    </source>
</evidence>
<comment type="subcellular location">
    <subcellularLocation>
        <location evidence="3">Cytoplasm</location>
    </subcellularLocation>
</comment>
<comment type="similarity">
    <text evidence="3">Belongs to the Maf family. YhdE subfamily.</text>
</comment>
<dbReference type="InterPro" id="IPR029001">
    <property type="entry name" value="ITPase-like_fam"/>
</dbReference>
<dbReference type="STRING" id="1520.LF65_00560"/>
<evidence type="ECO:0000256" key="3">
    <source>
        <dbReference type="HAMAP-Rule" id="MF_00528"/>
    </source>
</evidence>
<dbReference type="EC" id="3.6.1.9" evidence="3"/>
<dbReference type="PIRSF" id="PIRSF006305">
    <property type="entry name" value="Maf"/>
    <property type="match status" value="1"/>
</dbReference>
<feature type="site" description="Important for substrate specificity" evidence="3">
    <location>
        <position position="11"/>
    </location>
</feature>
<dbReference type="OrthoDB" id="9807767at2"/>
<feature type="site" description="Important for substrate specificity" evidence="3">
    <location>
        <position position="71"/>
    </location>
</feature>
<dbReference type="EMBL" id="CP010086">
    <property type="protein sequence ID" value="AJG97196.1"/>
    <property type="molecule type" value="Genomic_DNA"/>
</dbReference>
<dbReference type="CDD" id="cd00555">
    <property type="entry name" value="Maf"/>
    <property type="match status" value="1"/>
</dbReference>
<dbReference type="AlphaFoldDB" id="A0A0B5QG53"/>
<accession>A0A0B5QG53</accession>
<protein>
    <recommendedName>
        <fullName evidence="3">dTTP/UTP pyrophosphatase</fullName>
        <shortName evidence="3">dTTPase/UTPase</shortName>
        <ecNumber evidence="3">3.6.1.9</ecNumber>
    </recommendedName>
    <alternativeName>
        <fullName evidence="3">Nucleoside triphosphate pyrophosphatase</fullName>
    </alternativeName>
    <alternativeName>
        <fullName evidence="3">Nucleotide pyrophosphatase</fullName>
        <shortName evidence="3">Nucleotide PPase</shortName>
    </alternativeName>
</protein>
<dbReference type="KEGG" id="cbei:LF65_00560"/>
<comment type="catalytic activity">
    <reaction evidence="3">
        <text>UTP + H2O = UMP + diphosphate + H(+)</text>
        <dbReference type="Rhea" id="RHEA:29395"/>
        <dbReference type="ChEBI" id="CHEBI:15377"/>
        <dbReference type="ChEBI" id="CHEBI:15378"/>
        <dbReference type="ChEBI" id="CHEBI:33019"/>
        <dbReference type="ChEBI" id="CHEBI:46398"/>
        <dbReference type="ChEBI" id="CHEBI:57865"/>
        <dbReference type="EC" id="3.6.1.9"/>
    </reaction>
</comment>
<sequence>MKVILASASERRQELLSRLIKDFDVIVSNFDESKVIFEGSIDRYVKDIALGKALNVKNKLDEDAIIISADTVVTIDNMILGKPKHEEDAFNIIKSLQGRKHLVYSGVVVINTAKNLMIQESLSTEVTFSEISDDEILEYIKTGEPLDKAGAYGIQGIGGIFVEEIRGCYYNVVGLPLNKLKFMLKEIQ</sequence>
<reference evidence="5" key="1">
    <citation type="submission" date="2014-12" db="EMBL/GenBank/DDBJ databases">
        <title>Genome sequence of Clostridium beijerinckii strain 59B.</title>
        <authorList>
            <person name="Little G.T."/>
            <person name="Minton N.P."/>
        </authorList>
    </citation>
    <scope>NUCLEOTIDE SEQUENCE [LARGE SCALE GENOMIC DNA]</scope>
    <source>
        <strain evidence="5">59B</strain>
    </source>
</reference>
<evidence type="ECO:0000313" key="4">
    <source>
        <dbReference type="EMBL" id="AJG97196.1"/>
    </source>
</evidence>
<name>A0A0B5QG53_CLOBE</name>
<gene>
    <name evidence="4" type="ORF">LF65_00560</name>
</gene>
<dbReference type="NCBIfam" id="TIGR00172">
    <property type="entry name" value="maf"/>
    <property type="match status" value="1"/>
</dbReference>
<keyword evidence="3" id="KW-0546">Nucleotide metabolism</keyword>
<dbReference type="NCBIfam" id="NF000867">
    <property type="entry name" value="PRK00078.1"/>
    <property type="match status" value="1"/>
</dbReference>
<dbReference type="GO" id="GO:0036221">
    <property type="term" value="F:UTP diphosphatase activity"/>
    <property type="evidence" value="ECO:0007669"/>
    <property type="project" value="RHEA"/>
</dbReference>
<dbReference type="PANTHER" id="PTHR43213">
    <property type="entry name" value="BIFUNCTIONAL DTTP/UTP PYROPHOSPHATASE/METHYLTRANSFERASE PROTEIN-RELATED"/>
    <property type="match status" value="1"/>
</dbReference>
<feature type="active site" description="Proton acceptor" evidence="3">
    <location>
        <position position="70"/>
    </location>
</feature>
<dbReference type="HAMAP" id="MF_00528">
    <property type="entry name" value="Maf"/>
    <property type="match status" value="1"/>
</dbReference>
<dbReference type="GO" id="GO:0036218">
    <property type="term" value="F:dTTP diphosphatase activity"/>
    <property type="evidence" value="ECO:0007669"/>
    <property type="project" value="RHEA"/>
</dbReference>
<comment type="function">
    <text evidence="3">Nucleoside triphosphate pyrophosphatase that hydrolyzes dTTP and UTP. May have a dual role in cell division arrest and in preventing the incorporation of modified nucleotides into cellular nucleic acids.</text>
</comment>
<feature type="site" description="Important for substrate specificity" evidence="3">
    <location>
        <position position="155"/>
    </location>
</feature>